<dbReference type="SUPFAM" id="SSF56235">
    <property type="entry name" value="N-terminal nucleophile aminohydrolases (Ntn hydrolases)"/>
    <property type="match status" value="1"/>
</dbReference>
<dbReference type="GO" id="GO:0006508">
    <property type="term" value="P:proteolysis"/>
    <property type="evidence" value="ECO:0007669"/>
    <property type="project" value="UniProtKB-KW"/>
</dbReference>
<accession>A0ABD5QCK6</accession>
<comment type="catalytic activity">
    <reaction evidence="1">
        <text>Cleavage of peptide bonds with very broad specificity.</text>
        <dbReference type="EC" id="3.4.25.1"/>
    </reaction>
</comment>
<evidence type="ECO:0000256" key="7">
    <source>
        <dbReference type="ARBA" id="ARBA00022942"/>
    </source>
</evidence>
<comment type="caution">
    <text evidence="10">The sequence shown here is derived from an EMBL/GenBank/DDBJ whole genome shotgun (WGS) entry which is preliminary data.</text>
</comment>
<dbReference type="EMBL" id="JBHSJG010000026">
    <property type="protein sequence ID" value="MFC4987471.1"/>
    <property type="molecule type" value="Genomic_DNA"/>
</dbReference>
<evidence type="ECO:0000256" key="8">
    <source>
        <dbReference type="PIRSR" id="PIRSR600243-1"/>
    </source>
</evidence>
<evidence type="ECO:0000313" key="11">
    <source>
        <dbReference type="Proteomes" id="UP001595925"/>
    </source>
</evidence>
<keyword evidence="6" id="KW-0378">Hydrolase</keyword>
<evidence type="ECO:0000256" key="9">
    <source>
        <dbReference type="SAM" id="MobiDB-lite"/>
    </source>
</evidence>
<evidence type="ECO:0000256" key="5">
    <source>
        <dbReference type="ARBA" id="ARBA00022698"/>
    </source>
</evidence>
<dbReference type="Gene3D" id="3.60.20.10">
    <property type="entry name" value="Glutamine Phosphoribosylpyrophosphate, subunit 1, domain 1"/>
    <property type="match status" value="1"/>
</dbReference>
<protein>
    <recommendedName>
        <fullName evidence="2">proteasome endopeptidase complex</fullName>
        <ecNumber evidence="2">3.4.25.1</ecNumber>
    </recommendedName>
</protein>
<dbReference type="InterPro" id="IPR029055">
    <property type="entry name" value="Ntn_hydrolases_N"/>
</dbReference>
<dbReference type="InterPro" id="IPR001353">
    <property type="entry name" value="Proteasome_sua/b"/>
</dbReference>
<keyword evidence="3" id="KW-0963">Cytoplasm</keyword>
<dbReference type="GO" id="GO:0004298">
    <property type="term" value="F:threonine-type endopeptidase activity"/>
    <property type="evidence" value="ECO:0007669"/>
    <property type="project" value="UniProtKB-KW"/>
</dbReference>
<evidence type="ECO:0000256" key="3">
    <source>
        <dbReference type="ARBA" id="ARBA00022490"/>
    </source>
</evidence>
<evidence type="ECO:0000313" key="10">
    <source>
        <dbReference type="EMBL" id="MFC4987471.1"/>
    </source>
</evidence>
<dbReference type="GO" id="GO:0019774">
    <property type="term" value="C:proteasome core complex, beta-subunit complex"/>
    <property type="evidence" value="ECO:0007669"/>
    <property type="project" value="UniProtKB-ARBA"/>
</dbReference>
<dbReference type="EC" id="3.4.25.1" evidence="2"/>
<name>A0ABD5QCK6_9EURY</name>
<dbReference type="RefSeq" id="WP_224828833.1">
    <property type="nucleotide sequence ID" value="NZ_JAIVEF010000011.1"/>
</dbReference>
<dbReference type="PRINTS" id="PR00141">
    <property type="entry name" value="PROTEASOME"/>
</dbReference>
<dbReference type="InterPro" id="IPR000243">
    <property type="entry name" value="Pept_T1A_subB"/>
</dbReference>
<dbReference type="Pfam" id="PF00227">
    <property type="entry name" value="Proteasome"/>
    <property type="match status" value="1"/>
</dbReference>
<dbReference type="InterPro" id="IPR023333">
    <property type="entry name" value="Proteasome_suB-type"/>
</dbReference>
<evidence type="ECO:0000256" key="1">
    <source>
        <dbReference type="ARBA" id="ARBA00001198"/>
    </source>
</evidence>
<dbReference type="PANTHER" id="PTHR32194:SF0">
    <property type="entry name" value="ATP-DEPENDENT PROTEASE SUBUNIT HSLV"/>
    <property type="match status" value="1"/>
</dbReference>
<reference evidence="10 11" key="1">
    <citation type="journal article" date="2019" name="Int. J. Syst. Evol. Microbiol.">
        <title>The Global Catalogue of Microorganisms (GCM) 10K type strain sequencing project: providing services to taxonomists for standard genome sequencing and annotation.</title>
        <authorList>
            <consortium name="The Broad Institute Genomics Platform"/>
            <consortium name="The Broad Institute Genome Sequencing Center for Infectious Disease"/>
            <person name="Wu L."/>
            <person name="Ma J."/>
        </authorList>
    </citation>
    <scope>NUCLEOTIDE SEQUENCE [LARGE SCALE GENOMIC DNA]</scope>
    <source>
        <strain evidence="10 11">CGMCC 1.15824</strain>
    </source>
</reference>
<evidence type="ECO:0000256" key="4">
    <source>
        <dbReference type="ARBA" id="ARBA00022670"/>
    </source>
</evidence>
<feature type="region of interest" description="Disordered" evidence="9">
    <location>
        <begin position="1"/>
        <end position="21"/>
    </location>
</feature>
<gene>
    <name evidence="10" type="ORF">ACFPFO_06790</name>
</gene>
<sequence>MRSELEEFGGIDDGTEPTGIETGTTIVAVAGSEGAVLAADRRASLGGRLVTNRSVRKIEPVAERAAVAFSGTVGGAQAFLRGLRAHRRRYEQRHGEASVETIATVAGRLIAEGGFGVGLLLAGVDRGESGPTPAVYEIDPAGGVLATEYAASGSGTQLAYGALEGSVDTGGTPEAIEETAIGAVRAASERDAVSGDGVTVARLSGAGVSIEEVA</sequence>
<evidence type="ECO:0000256" key="6">
    <source>
        <dbReference type="ARBA" id="ARBA00022801"/>
    </source>
</evidence>
<dbReference type="PROSITE" id="PS51476">
    <property type="entry name" value="PROTEASOME_BETA_2"/>
    <property type="match status" value="1"/>
</dbReference>
<keyword evidence="5" id="KW-0888">Threonine protease</keyword>
<feature type="compositionally biased region" description="Acidic residues" evidence="9">
    <location>
        <begin position="1"/>
        <end position="15"/>
    </location>
</feature>
<keyword evidence="11" id="KW-1185">Reference proteome</keyword>
<dbReference type="PANTHER" id="PTHR32194">
    <property type="entry name" value="METALLOPROTEASE TLDD"/>
    <property type="match status" value="1"/>
</dbReference>
<dbReference type="AlphaFoldDB" id="A0ABD5QCK6"/>
<feature type="active site" description="Nucleophile" evidence="8">
    <location>
        <position position="24"/>
    </location>
</feature>
<keyword evidence="4" id="KW-0645">Protease</keyword>
<evidence type="ECO:0000256" key="2">
    <source>
        <dbReference type="ARBA" id="ARBA00012039"/>
    </source>
</evidence>
<keyword evidence="7 10" id="KW-0647">Proteasome</keyword>
<proteinExistence type="predicted"/>
<dbReference type="Proteomes" id="UP001595925">
    <property type="component" value="Unassembled WGS sequence"/>
</dbReference>
<organism evidence="10 11">
    <name type="scientific">Saliphagus infecundisoli</name>
    <dbReference type="NCBI Taxonomy" id="1849069"/>
    <lineage>
        <taxon>Archaea</taxon>
        <taxon>Methanobacteriati</taxon>
        <taxon>Methanobacteriota</taxon>
        <taxon>Stenosarchaea group</taxon>
        <taxon>Halobacteria</taxon>
        <taxon>Halobacteriales</taxon>
        <taxon>Natrialbaceae</taxon>
        <taxon>Saliphagus</taxon>
    </lineage>
</organism>